<evidence type="ECO:0000313" key="3">
    <source>
        <dbReference type="Proteomes" id="UP000242515"/>
    </source>
</evidence>
<dbReference type="EMBL" id="FOGC01000014">
    <property type="protein sequence ID" value="SER20711.1"/>
    <property type="molecule type" value="Genomic_DNA"/>
</dbReference>
<evidence type="ECO:0000259" key="1">
    <source>
        <dbReference type="Pfam" id="PF01370"/>
    </source>
</evidence>
<dbReference type="Proteomes" id="UP000242515">
    <property type="component" value="Unassembled WGS sequence"/>
</dbReference>
<dbReference type="InterPro" id="IPR050177">
    <property type="entry name" value="Lipid_A_modif_metabolic_enz"/>
</dbReference>
<proteinExistence type="predicted"/>
<dbReference type="AlphaFoldDB" id="A0A1H9MAU6"/>
<dbReference type="InterPro" id="IPR001509">
    <property type="entry name" value="Epimerase_deHydtase"/>
</dbReference>
<organism evidence="2 3">
    <name type="scientific">Rosenbergiella nectarea</name>
    <dbReference type="NCBI Taxonomy" id="988801"/>
    <lineage>
        <taxon>Bacteria</taxon>
        <taxon>Pseudomonadati</taxon>
        <taxon>Pseudomonadota</taxon>
        <taxon>Gammaproteobacteria</taxon>
        <taxon>Enterobacterales</taxon>
        <taxon>Erwiniaceae</taxon>
        <taxon>Rosenbergiella</taxon>
    </lineage>
</organism>
<dbReference type="OrthoDB" id="9778052at2"/>
<dbReference type="Gene3D" id="3.40.50.720">
    <property type="entry name" value="NAD(P)-binding Rossmann-like Domain"/>
    <property type="match status" value="1"/>
</dbReference>
<reference evidence="3" key="1">
    <citation type="submission" date="2016-10" db="EMBL/GenBank/DDBJ databases">
        <authorList>
            <person name="Varghese N."/>
            <person name="Submissions S."/>
        </authorList>
    </citation>
    <scope>NUCLEOTIDE SEQUENCE [LARGE SCALE GENOMIC DNA]</scope>
    <source>
        <strain evidence="3">8N4</strain>
    </source>
</reference>
<dbReference type="Pfam" id="PF01370">
    <property type="entry name" value="Epimerase"/>
    <property type="match status" value="1"/>
</dbReference>
<name>A0A1H9MAU6_9GAMM</name>
<accession>A0A1H9MAU6</accession>
<dbReference type="RefSeq" id="WP_092678049.1">
    <property type="nucleotide sequence ID" value="NZ_FOGC01000014.1"/>
</dbReference>
<gene>
    <name evidence="2" type="ORF">SAMN05216522_11439</name>
</gene>
<dbReference type="InterPro" id="IPR036291">
    <property type="entry name" value="NAD(P)-bd_dom_sf"/>
</dbReference>
<dbReference type="STRING" id="988801.SAMN05216522_11439"/>
<dbReference type="PANTHER" id="PTHR43245">
    <property type="entry name" value="BIFUNCTIONAL POLYMYXIN RESISTANCE PROTEIN ARNA"/>
    <property type="match status" value="1"/>
</dbReference>
<keyword evidence="3" id="KW-1185">Reference proteome</keyword>
<protein>
    <submittedName>
        <fullName evidence="2">Nucleoside-diphosphate-sugar epimerase</fullName>
    </submittedName>
</protein>
<feature type="domain" description="NAD-dependent epimerase/dehydratase" evidence="1">
    <location>
        <begin position="6"/>
        <end position="207"/>
    </location>
</feature>
<sequence length="305" mass="33659">MIQTVALTGATGFIGSHIVEKLLSAGFQVRALTRSPSHNTNLPGMTWVRGSLENESSLVELVTGADVVIHCAGQVRGKNFSTFTQANVEGSLRLLRAAEEGTSCKRYLFISSLAARHPQLSWYAHSKALAEQQLVAQASSVSIGIFRPTAVYGPRDKELHPVFSWLLRGLLPQTGSSATQLSFLHVYDFAEAVVKWIEAKVEQSEPYELCDGHPSGYRWQDLQTIGQSIRQKPVKVIKIPLPLLKTIATLSTQISRLSGKEPMLTQSKIGELTHRDWSATNVTITRNIGWTPSIRLERALRDGLF</sequence>
<evidence type="ECO:0000313" key="2">
    <source>
        <dbReference type="EMBL" id="SER20711.1"/>
    </source>
</evidence>
<dbReference type="SUPFAM" id="SSF51735">
    <property type="entry name" value="NAD(P)-binding Rossmann-fold domains"/>
    <property type="match status" value="1"/>
</dbReference>